<gene>
    <name evidence="1" type="ORF">CVT24_009142</name>
</gene>
<keyword evidence="2" id="KW-1185">Reference proteome</keyword>
<organism evidence="1 2">
    <name type="scientific">Panaeolus cyanescens</name>
    <dbReference type="NCBI Taxonomy" id="181874"/>
    <lineage>
        <taxon>Eukaryota</taxon>
        <taxon>Fungi</taxon>
        <taxon>Dikarya</taxon>
        <taxon>Basidiomycota</taxon>
        <taxon>Agaricomycotina</taxon>
        <taxon>Agaricomycetes</taxon>
        <taxon>Agaricomycetidae</taxon>
        <taxon>Agaricales</taxon>
        <taxon>Agaricineae</taxon>
        <taxon>Galeropsidaceae</taxon>
        <taxon>Panaeolus</taxon>
    </lineage>
</organism>
<dbReference type="OrthoDB" id="2788229at2759"/>
<dbReference type="SUPFAM" id="SSF52047">
    <property type="entry name" value="RNI-like"/>
    <property type="match status" value="1"/>
</dbReference>
<protein>
    <submittedName>
        <fullName evidence="1">Uncharacterized protein</fullName>
    </submittedName>
</protein>
<dbReference type="AlphaFoldDB" id="A0A409WCQ7"/>
<proteinExistence type="predicted"/>
<accession>A0A409WCQ7</accession>
<dbReference type="InParanoid" id="A0A409WCQ7"/>
<dbReference type="Proteomes" id="UP000284842">
    <property type="component" value="Unassembled WGS sequence"/>
</dbReference>
<dbReference type="EMBL" id="NHTK01005589">
    <property type="protein sequence ID" value="PPQ76288.1"/>
    <property type="molecule type" value="Genomic_DNA"/>
</dbReference>
<name>A0A409WCQ7_9AGAR</name>
<reference evidence="1 2" key="1">
    <citation type="journal article" date="2018" name="Evol. Lett.">
        <title>Horizontal gene cluster transfer increased hallucinogenic mushroom diversity.</title>
        <authorList>
            <person name="Reynolds H.T."/>
            <person name="Vijayakumar V."/>
            <person name="Gluck-Thaler E."/>
            <person name="Korotkin H.B."/>
            <person name="Matheny P.B."/>
            <person name="Slot J.C."/>
        </authorList>
    </citation>
    <scope>NUCLEOTIDE SEQUENCE [LARGE SCALE GENOMIC DNA]</scope>
    <source>
        <strain evidence="1 2">2629</strain>
    </source>
</reference>
<comment type="caution">
    <text evidence="1">The sequence shown here is derived from an EMBL/GenBank/DDBJ whole genome shotgun (WGS) entry which is preliminary data.</text>
</comment>
<evidence type="ECO:0000313" key="2">
    <source>
        <dbReference type="Proteomes" id="UP000284842"/>
    </source>
</evidence>
<sequence>MSSTSLDYRFVRTTGLEDLITNLALATVTNQGPGVNLPFDVLRAIFKIYLDHDCQNSFAFMDICADCAHVTSHKHIPIPHLLSMRFVCKDYSLAIKPFAFQSINLGPRSSLNNDEDKLWMLDSTGGDGGKPLRQCITEVIWTYNMDHTYLYKPKKRTILEAYKTLPSLQYLSVHKRNLPEKCIWTLDAALMSFIGYQLQLSAPTITSIEIDGIYDIPLHSILACTSLQEVTLKNVTMQPEQHYYTPQVDVLVGYNLKSLTWIASIELPTSVLAYLTRNLQSLVISIEEDAAYRSFNLMACYQDLTSPTSWNSLTSLCFKGNMNMFHKLFKVSEASLAGVVLFPNLESLNIYEMSPLTWVPGAGVPYPMAQFEVWPREGDHMTQARNMGFMRLKNLVINQETWTFMTSNRRELRPVKLPSSLFKYLNLQVCESLESLEIHIPALDFTFGSDGKRATLWILERYIDDLSRALRDLGHEYRDSSRKTSLQQITLYATIKTTTYRPLSSNNNPKNYNMMKDYVYGLKDLVESDFIGVKFDFKVKYVPCGWGEIRGVERDPHAFRGLMVRFGASLKVFTVRRGGKEYNEDIPEAVCVALEVIQLGSSMPEYFSVSLSYPFPLLDQPEQPGSDVNADIHTNFTPSLGVSEWRRQANIFSNESNFPNLQTVTIRINFQSPYPIDKSSVLINTFKRLWDEPLSSLMHRSSVVLDLQVEVEQDH</sequence>
<evidence type="ECO:0000313" key="1">
    <source>
        <dbReference type="EMBL" id="PPQ76288.1"/>
    </source>
</evidence>